<sequence>MIDEPDFSIEGEDSAPVAQPAPPLPPKVVIEYRDRGFPSLLVPPLLILIAVLVILVSRRETPLLVPPPAPPKPTALVDTKPDRPTSAEPVSSEPAAASNESPSPPPAPRSLATASALPELPDLDELMPSLAASSVSPPAPADRHVGPEPSPAVETKPEAPAAEKVKPLHVNEPESIRKPVAIAKLAPEPAVVADPPRPPEAAAPDPVPDVTKEQILNEIRDEAERKAAEIRKIEELKPQMRFLEVSRMVKKAEANRLPFHKALKDLLKSRRTNVGQDIESLCNEYGRTTVPEIRIHIGKILSTTYARSPLKVKVEIMRAWGYPETMIFDYVANGVDRLLGTPGGPRDGDDVRVRAARILVAIPPATAAGRSVAGSASVPSSTNGQRPH</sequence>
<organism evidence="3">
    <name type="scientific">Singulisphaera sp. Ch08</name>
    <dbReference type="NCBI Taxonomy" id="3120278"/>
    <lineage>
        <taxon>Bacteria</taxon>
        <taxon>Pseudomonadati</taxon>
        <taxon>Planctomycetota</taxon>
        <taxon>Planctomycetia</taxon>
        <taxon>Isosphaerales</taxon>
        <taxon>Isosphaeraceae</taxon>
        <taxon>Singulisphaera</taxon>
    </lineage>
</organism>
<evidence type="ECO:0000313" key="3">
    <source>
        <dbReference type="EMBL" id="XBH04100.1"/>
    </source>
</evidence>
<keyword evidence="2" id="KW-0812">Transmembrane</keyword>
<dbReference type="RefSeq" id="WP_406696847.1">
    <property type="nucleotide sequence ID" value="NZ_CP155447.1"/>
</dbReference>
<reference evidence="3" key="1">
    <citation type="submission" date="2024-05" db="EMBL/GenBank/DDBJ databases">
        <title>Planctomycetes of the genus Singulisphaera possess chitinolytic capabilities.</title>
        <authorList>
            <person name="Ivanova A."/>
        </authorList>
    </citation>
    <scope>NUCLEOTIDE SEQUENCE</scope>
    <source>
        <strain evidence="3">Ch08T</strain>
    </source>
</reference>
<feature type="transmembrane region" description="Helical" evidence="2">
    <location>
        <begin position="36"/>
        <end position="56"/>
    </location>
</feature>
<dbReference type="EMBL" id="CP155447">
    <property type="protein sequence ID" value="XBH04100.1"/>
    <property type="molecule type" value="Genomic_DNA"/>
</dbReference>
<keyword evidence="2" id="KW-0472">Membrane</keyword>
<proteinExistence type="predicted"/>
<feature type="region of interest" description="Disordered" evidence="1">
    <location>
        <begin position="369"/>
        <end position="388"/>
    </location>
</feature>
<name>A0AAU7CGA1_9BACT</name>
<feature type="compositionally biased region" description="Low complexity" evidence="1">
    <location>
        <begin position="86"/>
        <end position="101"/>
    </location>
</feature>
<evidence type="ECO:0000256" key="1">
    <source>
        <dbReference type="SAM" id="MobiDB-lite"/>
    </source>
</evidence>
<keyword evidence="2" id="KW-1133">Transmembrane helix</keyword>
<feature type="compositionally biased region" description="Pro residues" evidence="1">
    <location>
        <begin position="64"/>
        <end position="73"/>
    </location>
</feature>
<feature type="region of interest" description="Disordered" evidence="1">
    <location>
        <begin position="62"/>
        <end position="112"/>
    </location>
</feature>
<feature type="compositionally biased region" description="Acidic residues" evidence="1">
    <location>
        <begin position="1"/>
        <end position="13"/>
    </location>
</feature>
<evidence type="ECO:0000256" key="2">
    <source>
        <dbReference type="SAM" id="Phobius"/>
    </source>
</evidence>
<accession>A0AAU7CGA1</accession>
<protein>
    <submittedName>
        <fullName evidence="3">Uncharacterized protein</fullName>
    </submittedName>
</protein>
<feature type="compositionally biased region" description="Basic and acidic residues" evidence="1">
    <location>
        <begin position="155"/>
        <end position="172"/>
    </location>
</feature>
<feature type="region of interest" description="Disordered" evidence="1">
    <location>
        <begin position="130"/>
        <end position="172"/>
    </location>
</feature>
<dbReference type="AlphaFoldDB" id="A0AAU7CGA1"/>
<feature type="region of interest" description="Disordered" evidence="1">
    <location>
        <begin position="1"/>
        <end position="24"/>
    </location>
</feature>
<gene>
    <name evidence="3" type="ORF">V5E97_38250</name>
</gene>
<feature type="compositionally biased region" description="Low complexity" evidence="1">
    <location>
        <begin position="369"/>
        <end position="382"/>
    </location>
</feature>